<dbReference type="AlphaFoldDB" id="A0A202C137"/>
<dbReference type="InterPro" id="IPR000182">
    <property type="entry name" value="GNAT_dom"/>
</dbReference>
<name>A0A202C137_9FLAO</name>
<accession>A0A202C137</accession>
<evidence type="ECO:0000259" key="1">
    <source>
        <dbReference type="PROSITE" id="PS51186"/>
    </source>
</evidence>
<dbReference type="PROSITE" id="PS51186">
    <property type="entry name" value="GNAT"/>
    <property type="match status" value="1"/>
</dbReference>
<dbReference type="EMBL" id="MVAG01000114">
    <property type="protein sequence ID" value="OVE57487.1"/>
    <property type="molecule type" value="Genomic_DNA"/>
</dbReference>
<reference evidence="3" key="1">
    <citation type="submission" date="2017-02" db="EMBL/GenBank/DDBJ databases">
        <authorList>
            <person name="Tetz G."/>
            <person name="Tetz V."/>
        </authorList>
    </citation>
    <scope>NUCLEOTIDE SEQUENCE [LARGE SCALE GENOMIC DNA]</scope>
    <source>
        <strain evidence="3">VT16-26</strain>
    </source>
</reference>
<organism evidence="2 3">
    <name type="scientific">Chryseobacterium mucoviscidosis</name>
    <dbReference type="NCBI Taxonomy" id="1945581"/>
    <lineage>
        <taxon>Bacteria</taxon>
        <taxon>Pseudomonadati</taxon>
        <taxon>Bacteroidota</taxon>
        <taxon>Flavobacteriia</taxon>
        <taxon>Flavobacteriales</taxon>
        <taxon>Weeksellaceae</taxon>
        <taxon>Chryseobacterium group</taxon>
        <taxon>Chryseobacterium</taxon>
    </lineage>
</organism>
<comment type="caution">
    <text evidence="2">The sequence shown here is derived from an EMBL/GenBank/DDBJ whole genome shotgun (WGS) entry which is preliminary data.</text>
</comment>
<dbReference type="InterPro" id="IPR016181">
    <property type="entry name" value="Acyl_CoA_acyltransferase"/>
</dbReference>
<gene>
    <name evidence="2" type="ORF">B0E34_10025</name>
</gene>
<evidence type="ECO:0000313" key="3">
    <source>
        <dbReference type="Proteomes" id="UP000196355"/>
    </source>
</evidence>
<dbReference type="SUPFAM" id="SSF55729">
    <property type="entry name" value="Acyl-CoA N-acyltransferases (Nat)"/>
    <property type="match status" value="1"/>
</dbReference>
<keyword evidence="2" id="KW-0808">Transferase</keyword>
<dbReference type="RefSeq" id="WP_087709144.1">
    <property type="nucleotide sequence ID" value="NZ_MVAG01000114.1"/>
</dbReference>
<evidence type="ECO:0000313" key="2">
    <source>
        <dbReference type="EMBL" id="OVE57487.1"/>
    </source>
</evidence>
<feature type="domain" description="N-acetyltransferase" evidence="1">
    <location>
        <begin position="28"/>
        <end position="178"/>
    </location>
</feature>
<protein>
    <submittedName>
        <fullName evidence="2">Streptothricin acetyltransferase</fullName>
    </submittedName>
</protein>
<dbReference type="GO" id="GO:0016747">
    <property type="term" value="F:acyltransferase activity, transferring groups other than amino-acyl groups"/>
    <property type="evidence" value="ECO:0007669"/>
    <property type="project" value="InterPro"/>
</dbReference>
<sequence>MEIRKLKIFEENFIPDPDYKSYETEKIFVVSTIETANSFEFNLREKNQYYKKIENPKIDDITCFNDLIQQGHSFGIFDDEKLCGWIICDYRKKNNSLFIEDIWINKELRRQNLGRLLIKNINRKARNLQCRIVEAELSNTNYPAIKFFLKAGFQFTGINTKLYNNSTETALFMSFDLI</sequence>
<dbReference type="Proteomes" id="UP000196355">
    <property type="component" value="Unassembled WGS sequence"/>
</dbReference>
<keyword evidence="3" id="KW-1185">Reference proteome</keyword>
<dbReference type="Gene3D" id="3.40.630.30">
    <property type="match status" value="1"/>
</dbReference>
<dbReference type="CDD" id="cd04301">
    <property type="entry name" value="NAT_SF"/>
    <property type="match status" value="1"/>
</dbReference>
<dbReference type="Pfam" id="PF00583">
    <property type="entry name" value="Acetyltransf_1"/>
    <property type="match status" value="1"/>
</dbReference>
<proteinExistence type="predicted"/>